<dbReference type="AlphaFoldDB" id="A0A4Y2DT62"/>
<gene>
    <name evidence="1" type="ORF">AVEN_164889_1</name>
</gene>
<sequence>MLRPTYGHHEYGDEKPPDMVLAPGRACNNGSFTSVITYLLQEGSGQAMAEHSPFPLWSLTEVAEPWKKSAFTWLQEKDILQDESLCLEQRLITKQLGAGIRDLSQPILHGMFFIKSFD</sequence>
<dbReference type="Proteomes" id="UP000499080">
    <property type="component" value="Unassembled WGS sequence"/>
</dbReference>
<proteinExistence type="predicted"/>
<keyword evidence="2" id="KW-1185">Reference proteome</keyword>
<name>A0A4Y2DT62_ARAVE</name>
<organism evidence="1 2">
    <name type="scientific">Araneus ventricosus</name>
    <name type="common">Orbweaver spider</name>
    <name type="synonym">Epeira ventricosa</name>
    <dbReference type="NCBI Taxonomy" id="182803"/>
    <lineage>
        <taxon>Eukaryota</taxon>
        <taxon>Metazoa</taxon>
        <taxon>Ecdysozoa</taxon>
        <taxon>Arthropoda</taxon>
        <taxon>Chelicerata</taxon>
        <taxon>Arachnida</taxon>
        <taxon>Araneae</taxon>
        <taxon>Araneomorphae</taxon>
        <taxon>Entelegynae</taxon>
        <taxon>Araneoidea</taxon>
        <taxon>Araneidae</taxon>
        <taxon>Araneus</taxon>
    </lineage>
</organism>
<protein>
    <submittedName>
        <fullName evidence="1">Uncharacterized protein</fullName>
    </submittedName>
</protein>
<comment type="caution">
    <text evidence="1">The sequence shown here is derived from an EMBL/GenBank/DDBJ whole genome shotgun (WGS) entry which is preliminary data.</text>
</comment>
<accession>A0A4Y2DT62</accession>
<evidence type="ECO:0000313" key="1">
    <source>
        <dbReference type="EMBL" id="GBM19941.1"/>
    </source>
</evidence>
<reference evidence="1 2" key="1">
    <citation type="journal article" date="2019" name="Sci. Rep.">
        <title>Orb-weaving spider Araneus ventricosus genome elucidates the spidroin gene catalogue.</title>
        <authorList>
            <person name="Kono N."/>
            <person name="Nakamura H."/>
            <person name="Ohtoshi R."/>
            <person name="Moran D.A.P."/>
            <person name="Shinohara A."/>
            <person name="Yoshida Y."/>
            <person name="Fujiwara M."/>
            <person name="Mori M."/>
            <person name="Tomita M."/>
            <person name="Arakawa K."/>
        </authorList>
    </citation>
    <scope>NUCLEOTIDE SEQUENCE [LARGE SCALE GENOMIC DNA]</scope>
</reference>
<dbReference type="EMBL" id="BGPR01000434">
    <property type="protein sequence ID" value="GBM19941.1"/>
    <property type="molecule type" value="Genomic_DNA"/>
</dbReference>
<evidence type="ECO:0000313" key="2">
    <source>
        <dbReference type="Proteomes" id="UP000499080"/>
    </source>
</evidence>